<sequence>MRTGFVWHERYMWHNTGRASGPFLSDASGWLEPDWRHTENEESKRRIRNLLDVTGLLDQLVRIDPRPATEAELLRFHTPDYVASVREASAGAGGEGIDGSTVIGKGSYEVALLSAGGVLAAVDAVLDGTVDNAYALVRPPGHHALADAAMGFCLFGNAALAAHHARAARGLARVAIVDWDVHHGNGTQAAFYADPSVLTISLHQDSCFPPGSGTVEEGGEGAGRGYNINVPLPPGSGDGAYAAAFDRIVLPALERFAPELILVASGLDASAMDPLGRMMVSPSGYAELTDRMLDAASRACDGRLVMTHEGGYSAELVPFCGLAILERMSGIRTEAQGTVLQEFTRGMGQQELQPHQEALIDRVASLVPAIA</sequence>
<dbReference type="InterPro" id="IPR023696">
    <property type="entry name" value="Ureohydrolase_dom_sf"/>
</dbReference>
<reference evidence="4" key="1">
    <citation type="submission" date="2020-02" db="EMBL/GenBank/DDBJ databases">
        <authorList>
            <person name="Meier V. D."/>
        </authorList>
    </citation>
    <scope>NUCLEOTIDE SEQUENCE</scope>
    <source>
        <strain evidence="4">AVDCRST_MAG13</strain>
    </source>
</reference>
<dbReference type="EMBL" id="CADCVO010000609">
    <property type="protein sequence ID" value="CAA9528659.1"/>
    <property type="molecule type" value="Genomic_DNA"/>
</dbReference>
<dbReference type="GO" id="GO:0005737">
    <property type="term" value="C:cytoplasm"/>
    <property type="evidence" value="ECO:0007669"/>
    <property type="project" value="TreeGrafter"/>
</dbReference>
<dbReference type="InterPro" id="IPR023801">
    <property type="entry name" value="His_deacetylse_dom"/>
</dbReference>
<dbReference type="Pfam" id="PF00850">
    <property type="entry name" value="Hist_deacetyl"/>
    <property type="match status" value="1"/>
</dbReference>
<feature type="domain" description="Histone deacetylase" evidence="3">
    <location>
        <begin position="37"/>
        <end position="318"/>
    </location>
</feature>
<dbReference type="PRINTS" id="PR01271">
    <property type="entry name" value="HISDACETLASE"/>
</dbReference>
<protein>
    <submittedName>
        <fullName evidence="4">Deacetylases, including yeast histone deacetylase and acetoin utilization protein</fullName>
    </submittedName>
</protein>
<dbReference type="GO" id="GO:0016787">
    <property type="term" value="F:hydrolase activity"/>
    <property type="evidence" value="ECO:0007669"/>
    <property type="project" value="UniProtKB-KW"/>
</dbReference>
<evidence type="ECO:0000313" key="4">
    <source>
        <dbReference type="EMBL" id="CAA9528659.1"/>
    </source>
</evidence>
<name>A0A6J4TQD5_9ACTN</name>
<dbReference type="PANTHER" id="PTHR10625:SF31">
    <property type="entry name" value="HISTONE DEACETYLASE DOMAIN-CONTAINING PROTEIN"/>
    <property type="match status" value="1"/>
</dbReference>
<comment type="similarity">
    <text evidence="1">Belongs to the histone deacetylase family.</text>
</comment>
<accession>A0A6J4TQD5</accession>
<dbReference type="AlphaFoldDB" id="A0A6J4TQD5"/>
<evidence type="ECO:0000256" key="2">
    <source>
        <dbReference type="ARBA" id="ARBA00022801"/>
    </source>
</evidence>
<dbReference type="PANTHER" id="PTHR10625">
    <property type="entry name" value="HISTONE DEACETYLASE HDAC1-RELATED"/>
    <property type="match status" value="1"/>
</dbReference>
<dbReference type="Gene3D" id="3.40.800.20">
    <property type="entry name" value="Histone deacetylase domain"/>
    <property type="match status" value="1"/>
</dbReference>
<dbReference type="CDD" id="cd09996">
    <property type="entry name" value="HDAC_classII_1"/>
    <property type="match status" value="1"/>
</dbReference>
<organism evidence="4">
    <name type="scientific">uncultured Solirubrobacteraceae bacterium</name>
    <dbReference type="NCBI Taxonomy" id="1162706"/>
    <lineage>
        <taxon>Bacteria</taxon>
        <taxon>Bacillati</taxon>
        <taxon>Actinomycetota</taxon>
        <taxon>Thermoleophilia</taxon>
        <taxon>Solirubrobacterales</taxon>
        <taxon>Solirubrobacteraceae</taxon>
        <taxon>environmental samples</taxon>
    </lineage>
</organism>
<dbReference type="InterPro" id="IPR037138">
    <property type="entry name" value="His_deacetylse_dom_sf"/>
</dbReference>
<gene>
    <name evidence="4" type="ORF">AVDCRST_MAG13-3968</name>
</gene>
<proteinExistence type="inferred from homology"/>
<dbReference type="PRINTS" id="PR01270">
    <property type="entry name" value="HDASUPER"/>
</dbReference>
<dbReference type="GO" id="GO:0004407">
    <property type="term" value="F:histone deacetylase activity"/>
    <property type="evidence" value="ECO:0007669"/>
    <property type="project" value="InterPro"/>
</dbReference>
<dbReference type="GO" id="GO:0040029">
    <property type="term" value="P:epigenetic regulation of gene expression"/>
    <property type="evidence" value="ECO:0007669"/>
    <property type="project" value="TreeGrafter"/>
</dbReference>
<evidence type="ECO:0000256" key="1">
    <source>
        <dbReference type="ARBA" id="ARBA00005947"/>
    </source>
</evidence>
<dbReference type="SUPFAM" id="SSF52768">
    <property type="entry name" value="Arginase/deacetylase"/>
    <property type="match status" value="1"/>
</dbReference>
<evidence type="ECO:0000259" key="3">
    <source>
        <dbReference type="Pfam" id="PF00850"/>
    </source>
</evidence>
<dbReference type="InterPro" id="IPR003084">
    <property type="entry name" value="HDAC_I/II"/>
</dbReference>
<keyword evidence="2" id="KW-0378">Hydrolase</keyword>
<dbReference type="InterPro" id="IPR000286">
    <property type="entry name" value="HDACs"/>
</dbReference>